<dbReference type="GO" id="GO:0016987">
    <property type="term" value="F:sigma factor activity"/>
    <property type="evidence" value="ECO:0007669"/>
    <property type="project" value="UniProtKB-KW"/>
</dbReference>
<dbReference type="SUPFAM" id="SSF88659">
    <property type="entry name" value="Sigma3 and sigma4 domains of RNA polymerase sigma factors"/>
    <property type="match status" value="1"/>
</dbReference>
<dbReference type="NCBIfam" id="TIGR02937">
    <property type="entry name" value="sigma70-ECF"/>
    <property type="match status" value="1"/>
</dbReference>
<evidence type="ECO:0000256" key="5">
    <source>
        <dbReference type="ARBA" id="ARBA00023163"/>
    </source>
</evidence>
<dbReference type="EMBL" id="CM001441">
    <property type="protein sequence ID" value="EHQ88558.1"/>
    <property type="molecule type" value="Genomic_DNA"/>
</dbReference>
<feature type="domain" description="RNA polymerase sigma-70 region 2" evidence="6">
    <location>
        <begin position="8"/>
        <end position="75"/>
    </location>
</feature>
<dbReference type="Proteomes" id="UP000005104">
    <property type="component" value="Chromosome"/>
</dbReference>
<evidence type="ECO:0000259" key="7">
    <source>
        <dbReference type="Pfam" id="PF08281"/>
    </source>
</evidence>
<keyword evidence="3" id="KW-0731">Sigma factor</keyword>
<evidence type="ECO:0000313" key="8">
    <source>
        <dbReference type="EMBL" id="EHQ88558.1"/>
    </source>
</evidence>
<proteinExistence type="inferred from homology"/>
<dbReference type="AlphaFoldDB" id="H5Y301"/>
<dbReference type="GO" id="GO:0003677">
    <property type="term" value="F:DNA binding"/>
    <property type="evidence" value="ECO:0007669"/>
    <property type="project" value="UniProtKB-KW"/>
</dbReference>
<dbReference type="RefSeq" id="WP_007781110.1">
    <property type="nucleotide sequence ID" value="NZ_CM001441.1"/>
</dbReference>
<dbReference type="InterPro" id="IPR036388">
    <property type="entry name" value="WH-like_DNA-bd_sf"/>
</dbReference>
<evidence type="ECO:0000313" key="9">
    <source>
        <dbReference type="Proteomes" id="UP000005104"/>
    </source>
</evidence>
<name>H5Y301_9FIRM</name>
<dbReference type="Gene3D" id="1.10.1740.10">
    <property type="match status" value="1"/>
</dbReference>
<keyword evidence="2" id="KW-0805">Transcription regulation</keyword>
<evidence type="ECO:0000256" key="4">
    <source>
        <dbReference type="ARBA" id="ARBA00023125"/>
    </source>
</evidence>
<dbReference type="CDD" id="cd06171">
    <property type="entry name" value="Sigma70_r4"/>
    <property type="match status" value="1"/>
</dbReference>
<dbReference type="PANTHER" id="PTHR43133:SF52">
    <property type="entry name" value="ECF RNA POLYMERASE SIGMA FACTOR SIGL"/>
    <property type="match status" value="1"/>
</dbReference>
<comment type="similarity">
    <text evidence="1">Belongs to the sigma-70 factor family. ECF subfamily.</text>
</comment>
<keyword evidence="5" id="KW-0804">Transcription</keyword>
<dbReference type="InterPro" id="IPR007627">
    <property type="entry name" value="RNA_pol_sigma70_r2"/>
</dbReference>
<accession>H5Y301</accession>
<dbReference type="Pfam" id="PF04542">
    <property type="entry name" value="Sigma70_r2"/>
    <property type="match status" value="1"/>
</dbReference>
<gene>
    <name evidence="8" type="ORF">DesyoDRAFT_1401</name>
</gene>
<evidence type="ECO:0000256" key="3">
    <source>
        <dbReference type="ARBA" id="ARBA00023082"/>
    </source>
</evidence>
<dbReference type="InterPro" id="IPR013324">
    <property type="entry name" value="RNA_pol_sigma_r3/r4-like"/>
</dbReference>
<organism evidence="8 9">
    <name type="scientific">Desulfosporosinus youngiae DSM 17734</name>
    <dbReference type="NCBI Taxonomy" id="768710"/>
    <lineage>
        <taxon>Bacteria</taxon>
        <taxon>Bacillati</taxon>
        <taxon>Bacillota</taxon>
        <taxon>Clostridia</taxon>
        <taxon>Eubacteriales</taxon>
        <taxon>Desulfitobacteriaceae</taxon>
        <taxon>Desulfosporosinus</taxon>
    </lineage>
</organism>
<dbReference type="HOGENOM" id="CLU_047691_3_4_9"/>
<dbReference type="InterPro" id="IPR013325">
    <property type="entry name" value="RNA_pol_sigma_r2"/>
</dbReference>
<dbReference type="GO" id="GO:0006352">
    <property type="term" value="P:DNA-templated transcription initiation"/>
    <property type="evidence" value="ECO:0007669"/>
    <property type="project" value="InterPro"/>
</dbReference>
<keyword evidence="9" id="KW-1185">Reference proteome</keyword>
<feature type="domain" description="RNA polymerase sigma factor 70 region 4 type 2" evidence="7">
    <location>
        <begin position="103"/>
        <end position="154"/>
    </location>
</feature>
<evidence type="ECO:0000256" key="2">
    <source>
        <dbReference type="ARBA" id="ARBA00023015"/>
    </source>
</evidence>
<dbReference type="SUPFAM" id="SSF88946">
    <property type="entry name" value="Sigma2 domain of RNA polymerase sigma factors"/>
    <property type="match status" value="1"/>
</dbReference>
<evidence type="ECO:0000256" key="1">
    <source>
        <dbReference type="ARBA" id="ARBA00010641"/>
    </source>
</evidence>
<dbReference type="InterPro" id="IPR039425">
    <property type="entry name" value="RNA_pol_sigma-70-like"/>
</dbReference>
<dbReference type="STRING" id="768710.DesyoDRAFT_1401"/>
<evidence type="ECO:0000259" key="6">
    <source>
        <dbReference type="Pfam" id="PF04542"/>
    </source>
</evidence>
<dbReference type="eggNOG" id="COG1595">
    <property type="taxonomic scope" value="Bacteria"/>
</dbReference>
<protein>
    <submittedName>
        <fullName evidence="8">RNA polymerase sigma factor, sigma-70 family</fullName>
    </submittedName>
</protein>
<dbReference type="InterPro" id="IPR014284">
    <property type="entry name" value="RNA_pol_sigma-70_dom"/>
</dbReference>
<reference evidence="8 9" key="1">
    <citation type="submission" date="2011-11" db="EMBL/GenBank/DDBJ databases">
        <title>The Noncontiguous Finished genome of Desulfosporosinus youngiae DSM 17734.</title>
        <authorList>
            <consortium name="US DOE Joint Genome Institute (JGI-PGF)"/>
            <person name="Lucas S."/>
            <person name="Han J."/>
            <person name="Lapidus A."/>
            <person name="Cheng J.-F."/>
            <person name="Goodwin L."/>
            <person name="Pitluck S."/>
            <person name="Peters L."/>
            <person name="Ovchinnikova G."/>
            <person name="Lu M."/>
            <person name="Land M.L."/>
            <person name="Hauser L."/>
            <person name="Pester M."/>
            <person name="Spring S."/>
            <person name="Ollivier B."/>
            <person name="Rattei T."/>
            <person name="Klenk H.-P."/>
            <person name="Wagner M."/>
            <person name="Loy A."/>
            <person name="Woyke T.J."/>
        </authorList>
    </citation>
    <scope>NUCLEOTIDE SEQUENCE [LARGE SCALE GENOMIC DNA]</scope>
    <source>
        <strain evidence="8 9">DSM 17734</strain>
    </source>
</reference>
<dbReference type="Pfam" id="PF08281">
    <property type="entry name" value="Sigma70_r4_2"/>
    <property type="match status" value="1"/>
</dbReference>
<dbReference type="OrthoDB" id="9784984at2"/>
<dbReference type="Gene3D" id="1.10.10.10">
    <property type="entry name" value="Winged helix-like DNA-binding domain superfamily/Winged helix DNA-binding domain"/>
    <property type="match status" value="1"/>
</dbReference>
<dbReference type="PANTHER" id="PTHR43133">
    <property type="entry name" value="RNA POLYMERASE ECF-TYPE SIGMA FACTO"/>
    <property type="match status" value="1"/>
</dbReference>
<dbReference type="InterPro" id="IPR013249">
    <property type="entry name" value="RNA_pol_sigma70_r4_t2"/>
</dbReference>
<keyword evidence="4" id="KW-0238">DNA-binding</keyword>
<sequence>MSDRIEEIYKEHARSVYKFLLSLSHDADTAEELTQETFYRAVYSIDKYDGICKISVWLCQIAKHVWYQELRKRNRQTAQELTEDIPDSSTPEQSALLARDKLSLYKAIHTLSEPMREVVHMRLSGEFSFSEIGEVLGKSENWARTTFYRAKQKIMGVLSC</sequence>